<keyword evidence="7" id="KW-0723">Serine/threonine-protein kinase</keyword>
<dbReference type="CDD" id="cd14014">
    <property type="entry name" value="STKc_PknB_like"/>
    <property type="match status" value="1"/>
</dbReference>
<dbReference type="KEGG" id="samy:DB32_003792"/>
<dbReference type="Gene3D" id="3.30.200.20">
    <property type="entry name" value="Phosphorylase Kinase, domain 1"/>
    <property type="match status" value="1"/>
</dbReference>
<protein>
    <submittedName>
        <fullName evidence="7">Serine/threonine protein kinase</fullName>
    </submittedName>
</protein>
<dbReference type="Proteomes" id="UP000034883">
    <property type="component" value="Chromosome"/>
</dbReference>
<keyword evidence="5" id="KW-0472">Membrane</keyword>
<dbReference type="AlphaFoldDB" id="A0A0F6W3M6"/>
<dbReference type="Pfam" id="PF00069">
    <property type="entry name" value="Pkinase"/>
    <property type="match status" value="1"/>
</dbReference>
<dbReference type="SUPFAM" id="SSF56112">
    <property type="entry name" value="Protein kinase-like (PK-like)"/>
    <property type="match status" value="1"/>
</dbReference>
<dbReference type="PROSITE" id="PS50011">
    <property type="entry name" value="PROTEIN_KINASE_DOM"/>
    <property type="match status" value="1"/>
</dbReference>
<evidence type="ECO:0000256" key="2">
    <source>
        <dbReference type="ARBA" id="ARBA00022741"/>
    </source>
</evidence>
<reference evidence="7 8" key="1">
    <citation type="submission" date="2015-03" db="EMBL/GenBank/DDBJ databases">
        <title>Genome assembly of Sandaracinus amylolyticus DSM 53668.</title>
        <authorList>
            <person name="Sharma G."/>
            <person name="Subramanian S."/>
        </authorList>
    </citation>
    <scope>NUCLEOTIDE SEQUENCE [LARGE SCALE GENOMIC DNA]</scope>
    <source>
        <strain evidence="7 8">DSM 53668</strain>
    </source>
</reference>
<dbReference type="PANTHER" id="PTHR43289">
    <property type="entry name" value="MITOGEN-ACTIVATED PROTEIN KINASE KINASE KINASE 20-RELATED"/>
    <property type="match status" value="1"/>
</dbReference>
<keyword evidence="5" id="KW-1133">Transmembrane helix</keyword>
<evidence type="ECO:0000259" key="6">
    <source>
        <dbReference type="PROSITE" id="PS50011"/>
    </source>
</evidence>
<dbReference type="InterPro" id="IPR011009">
    <property type="entry name" value="Kinase-like_dom_sf"/>
</dbReference>
<dbReference type="RefSeq" id="WP_053233797.1">
    <property type="nucleotide sequence ID" value="NZ_CP011125.1"/>
</dbReference>
<sequence length="371" mass="39968">MRIGPYEVIAPLRSGGMASLVLARRIGARGFARLVAMKRVHEHLSDDPAMIRRFVDEARLSSAIAHPAVVRVEDLVEHEGELHLVMEHVHGVTLGRVMDRLRARDRRMRPEVAVAIAAWIAEGLEAAHQAHDAEGRWLGLVHRDVSPSNVLVAASGHVKLIDFGIASARVREHESTMGHVLGKLRYAAPEQLRRDAVDARADVYALGVLLWEMLTCEALFTGGHDALSSGRPAIDPPSRHAPEVSETLDAVVREALAEDPSRRITSARALRDALRASTPECAAIGAPEIAAMLEALVGEELARASDELPVDARTSPGPVSTKALDRMTISRTAPAPIVRAKKKRASTPWATYAIVVAGLIVGVIAGALLAR</sequence>
<keyword evidence="3 7" id="KW-0418">Kinase</keyword>
<organism evidence="7 8">
    <name type="scientific">Sandaracinus amylolyticus</name>
    <dbReference type="NCBI Taxonomy" id="927083"/>
    <lineage>
        <taxon>Bacteria</taxon>
        <taxon>Pseudomonadati</taxon>
        <taxon>Myxococcota</taxon>
        <taxon>Polyangia</taxon>
        <taxon>Polyangiales</taxon>
        <taxon>Sandaracinaceae</taxon>
        <taxon>Sandaracinus</taxon>
    </lineage>
</organism>
<gene>
    <name evidence="7" type="ORF">DB32_003792</name>
</gene>
<proteinExistence type="predicted"/>
<feature type="transmembrane region" description="Helical" evidence="5">
    <location>
        <begin position="349"/>
        <end position="370"/>
    </location>
</feature>
<dbReference type="OrthoDB" id="9801841at2"/>
<keyword evidence="8" id="KW-1185">Reference proteome</keyword>
<dbReference type="GO" id="GO:0005524">
    <property type="term" value="F:ATP binding"/>
    <property type="evidence" value="ECO:0007669"/>
    <property type="project" value="UniProtKB-KW"/>
</dbReference>
<dbReference type="PANTHER" id="PTHR43289:SF34">
    <property type="entry name" value="SERINE_THREONINE-PROTEIN KINASE YBDM-RELATED"/>
    <property type="match status" value="1"/>
</dbReference>
<keyword evidence="2" id="KW-0547">Nucleotide-binding</keyword>
<name>A0A0F6W3M6_9BACT</name>
<keyword evidence="1" id="KW-0808">Transferase</keyword>
<dbReference type="GO" id="GO:0004674">
    <property type="term" value="F:protein serine/threonine kinase activity"/>
    <property type="evidence" value="ECO:0007669"/>
    <property type="project" value="UniProtKB-KW"/>
</dbReference>
<accession>A0A0F6W3M6</accession>
<dbReference type="PROSITE" id="PS00109">
    <property type="entry name" value="PROTEIN_KINASE_TYR"/>
    <property type="match status" value="1"/>
</dbReference>
<evidence type="ECO:0000256" key="3">
    <source>
        <dbReference type="ARBA" id="ARBA00022777"/>
    </source>
</evidence>
<dbReference type="EMBL" id="CP011125">
    <property type="protein sequence ID" value="AKF06643.1"/>
    <property type="molecule type" value="Genomic_DNA"/>
</dbReference>
<dbReference type="Gene3D" id="1.10.510.10">
    <property type="entry name" value="Transferase(Phosphotransferase) domain 1"/>
    <property type="match status" value="1"/>
</dbReference>
<evidence type="ECO:0000313" key="7">
    <source>
        <dbReference type="EMBL" id="AKF06643.1"/>
    </source>
</evidence>
<feature type="domain" description="Protein kinase" evidence="6">
    <location>
        <begin position="6"/>
        <end position="275"/>
    </location>
</feature>
<dbReference type="STRING" id="927083.DB32_003792"/>
<evidence type="ECO:0000256" key="1">
    <source>
        <dbReference type="ARBA" id="ARBA00022679"/>
    </source>
</evidence>
<dbReference type="InterPro" id="IPR000719">
    <property type="entry name" value="Prot_kinase_dom"/>
</dbReference>
<evidence type="ECO:0000256" key="4">
    <source>
        <dbReference type="ARBA" id="ARBA00022840"/>
    </source>
</evidence>
<evidence type="ECO:0000256" key="5">
    <source>
        <dbReference type="SAM" id="Phobius"/>
    </source>
</evidence>
<keyword evidence="4" id="KW-0067">ATP-binding</keyword>
<dbReference type="InterPro" id="IPR008266">
    <property type="entry name" value="Tyr_kinase_AS"/>
</dbReference>
<evidence type="ECO:0000313" key="8">
    <source>
        <dbReference type="Proteomes" id="UP000034883"/>
    </source>
</evidence>
<keyword evidence="5" id="KW-0812">Transmembrane</keyword>